<name>A0ABW7HH91_9BURK</name>
<dbReference type="PANTHER" id="PTHR43537:SF45">
    <property type="entry name" value="GNTR FAMILY REGULATORY PROTEIN"/>
    <property type="match status" value="1"/>
</dbReference>
<sequence>MSASRRIYDILRERILDLSMEPGMRIVERDIAAEHQVSRTPVHEAVQRLADEGLVEIMQRAGTFVARIPVDDLEDAMLVRTVLEVTLIQKAAEKITPEAVALLRSIVEEQKICATAQDKAGFHRSDEAFHSALAEIAGHPGVWRTIQASKAQVDRFRRLTLPIAGRMDGVIVEHVAVIDALESGQAARAADAMREHLDHVLPAIKVTRGFRPDFFVSNG</sequence>
<dbReference type="Proteomes" id="UP001606134">
    <property type="component" value="Unassembled WGS sequence"/>
</dbReference>
<dbReference type="Gene3D" id="1.20.120.530">
    <property type="entry name" value="GntR ligand-binding domain-like"/>
    <property type="match status" value="1"/>
</dbReference>
<evidence type="ECO:0000256" key="1">
    <source>
        <dbReference type="ARBA" id="ARBA00023015"/>
    </source>
</evidence>
<proteinExistence type="predicted"/>
<keyword evidence="1" id="KW-0805">Transcription regulation</keyword>
<keyword evidence="3" id="KW-0804">Transcription</keyword>
<dbReference type="SUPFAM" id="SSF48008">
    <property type="entry name" value="GntR ligand-binding domain-like"/>
    <property type="match status" value="1"/>
</dbReference>
<gene>
    <name evidence="5" type="ORF">ACG04R_21575</name>
</gene>
<dbReference type="Gene3D" id="1.10.10.10">
    <property type="entry name" value="Winged helix-like DNA-binding domain superfamily/Winged helix DNA-binding domain"/>
    <property type="match status" value="1"/>
</dbReference>
<dbReference type="InterPro" id="IPR036388">
    <property type="entry name" value="WH-like_DNA-bd_sf"/>
</dbReference>
<dbReference type="SMART" id="SM00895">
    <property type="entry name" value="FCD"/>
    <property type="match status" value="1"/>
</dbReference>
<dbReference type="InterPro" id="IPR000524">
    <property type="entry name" value="Tscrpt_reg_HTH_GntR"/>
</dbReference>
<dbReference type="PROSITE" id="PS50949">
    <property type="entry name" value="HTH_GNTR"/>
    <property type="match status" value="1"/>
</dbReference>
<evidence type="ECO:0000313" key="5">
    <source>
        <dbReference type="EMBL" id="MFG6489289.1"/>
    </source>
</evidence>
<dbReference type="InterPro" id="IPR008920">
    <property type="entry name" value="TF_FadR/GntR_C"/>
</dbReference>
<dbReference type="Pfam" id="PF07729">
    <property type="entry name" value="FCD"/>
    <property type="match status" value="1"/>
</dbReference>
<organism evidence="5 6">
    <name type="scientific">Pelomonas candidula</name>
    <dbReference type="NCBI Taxonomy" id="3299025"/>
    <lineage>
        <taxon>Bacteria</taxon>
        <taxon>Pseudomonadati</taxon>
        <taxon>Pseudomonadota</taxon>
        <taxon>Betaproteobacteria</taxon>
        <taxon>Burkholderiales</taxon>
        <taxon>Sphaerotilaceae</taxon>
        <taxon>Roseateles</taxon>
    </lineage>
</organism>
<dbReference type="Pfam" id="PF00392">
    <property type="entry name" value="GntR"/>
    <property type="match status" value="1"/>
</dbReference>
<feature type="domain" description="HTH gntR-type" evidence="4">
    <location>
        <begin position="1"/>
        <end position="68"/>
    </location>
</feature>
<evidence type="ECO:0000256" key="3">
    <source>
        <dbReference type="ARBA" id="ARBA00023163"/>
    </source>
</evidence>
<reference evidence="5 6" key="1">
    <citation type="submission" date="2024-08" db="EMBL/GenBank/DDBJ databases">
        <authorList>
            <person name="Lu H."/>
        </authorList>
    </citation>
    <scope>NUCLEOTIDE SEQUENCE [LARGE SCALE GENOMIC DNA]</scope>
    <source>
        <strain evidence="5 6">BYS78W</strain>
    </source>
</reference>
<dbReference type="InterPro" id="IPR011711">
    <property type="entry name" value="GntR_C"/>
</dbReference>
<evidence type="ECO:0000259" key="4">
    <source>
        <dbReference type="PROSITE" id="PS50949"/>
    </source>
</evidence>
<keyword evidence="6" id="KW-1185">Reference proteome</keyword>
<keyword evidence="2" id="KW-0238">DNA-binding</keyword>
<dbReference type="SUPFAM" id="SSF46785">
    <property type="entry name" value="Winged helix' DNA-binding domain"/>
    <property type="match status" value="1"/>
</dbReference>
<protein>
    <submittedName>
        <fullName evidence="5">GntR family transcriptional regulator</fullName>
    </submittedName>
</protein>
<comment type="caution">
    <text evidence="5">The sequence shown here is derived from an EMBL/GenBank/DDBJ whole genome shotgun (WGS) entry which is preliminary data.</text>
</comment>
<accession>A0ABW7HH91</accession>
<dbReference type="CDD" id="cd07377">
    <property type="entry name" value="WHTH_GntR"/>
    <property type="match status" value="1"/>
</dbReference>
<dbReference type="PANTHER" id="PTHR43537">
    <property type="entry name" value="TRANSCRIPTIONAL REGULATOR, GNTR FAMILY"/>
    <property type="match status" value="1"/>
</dbReference>
<evidence type="ECO:0000256" key="2">
    <source>
        <dbReference type="ARBA" id="ARBA00023125"/>
    </source>
</evidence>
<evidence type="ECO:0000313" key="6">
    <source>
        <dbReference type="Proteomes" id="UP001606134"/>
    </source>
</evidence>
<dbReference type="InterPro" id="IPR036390">
    <property type="entry name" value="WH_DNA-bd_sf"/>
</dbReference>
<dbReference type="SMART" id="SM00345">
    <property type="entry name" value="HTH_GNTR"/>
    <property type="match status" value="1"/>
</dbReference>
<dbReference type="EMBL" id="JBIGIC010000012">
    <property type="protein sequence ID" value="MFG6489289.1"/>
    <property type="molecule type" value="Genomic_DNA"/>
</dbReference>
<dbReference type="RefSeq" id="WP_394415667.1">
    <property type="nucleotide sequence ID" value="NZ_JBIGIC010000012.1"/>
</dbReference>